<feature type="transmembrane region" description="Helical" evidence="1">
    <location>
        <begin position="94"/>
        <end position="115"/>
    </location>
</feature>
<feature type="transmembrane region" description="Helical" evidence="1">
    <location>
        <begin position="61"/>
        <end position="82"/>
    </location>
</feature>
<organism evidence="3 4">
    <name type="scientific">Pythium insidiosum</name>
    <name type="common">Pythiosis disease agent</name>
    <dbReference type="NCBI Taxonomy" id="114742"/>
    <lineage>
        <taxon>Eukaryota</taxon>
        <taxon>Sar</taxon>
        <taxon>Stramenopiles</taxon>
        <taxon>Oomycota</taxon>
        <taxon>Peronosporomycetes</taxon>
        <taxon>Pythiales</taxon>
        <taxon>Pythiaceae</taxon>
        <taxon>Pythium</taxon>
    </lineage>
</organism>
<evidence type="ECO:0000313" key="4">
    <source>
        <dbReference type="Proteomes" id="UP001209570"/>
    </source>
</evidence>
<evidence type="ECO:0000259" key="2">
    <source>
        <dbReference type="Pfam" id="PF00892"/>
    </source>
</evidence>
<feature type="transmembrane region" description="Helical" evidence="1">
    <location>
        <begin position="214"/>
        <end position="232"/>
    </location>
</feature>
<feature type="transmembrane region" description="Helical" evidence="1">
    <location>
        <begin position="29"/>
        <end position="49"/>
    </location>
</feature>
<dbReference type="Proteomes" id="UP001209570">
    <property type="component" value="Unassembled WGS sequence"/>
</dbReference>
<dbReference type="InterPro" id="IPR000620">
    <property type="entry name" value="EamA_dom"/>
</dbReference>
<accession>A0AAD5QDD5</accession>
<feature type="domain" description="EamA" evidence="2">
    <location>
        <begin position="184"/>
        <end position="332"/>
    </location>
</feature>
<dbReference type="InterPro" id="IPR037185">
    <property type="entry name" value="EmrE-like"/>
</dbReference>
<keyword evidence="4" id="KW-1185">Reference proteome</keyword>
<feature type="transmembrane region" description="Helical" evidence="1">
    <location>
        <begin position="287"/>
        <end position="309"/>
    </location>
</feature>
<keyword evidence="1" id="KW-1133">Transmembrane helix</keyword>
<feature type="domain" description="EamA" evidence="2">
    <location>
        <begin position="34"/>
        <end position="163"/>
    </location>
</feature>
<keyword evidence="1" id="KW-0472">Membrane</keyword>
<dbReference type="AlphaFoldDB" id="A0AAD5QDD5"/>
<dbReference type="Pfam" id="PF00892">
    <property type="entry name" value="EamA"/>
    <property type="match status" value="2"/>
</dbReference>
<evidence type="ECO:0000256" key="1">
    <source>
        <dbReference type="SAM" id="Phobius"/>
    </source>
</evidence>
<dbReference type="EMBL" id="JAKCXM010000032">
    <property type="protein sequence ID" value="KAJ0406516.1"/>
    <property type="molecule type" value="Genomic_DNA"/>
</dbReference>
<protein>
    <recommendedName>
        <fullName evidence="2">EamA domain-containing protein</fullName>
    </recommendedName>
</protein>
<name>A0AAD5QDD5_PYTIN</name>
<sequence>MHVKAVVEPGKDSSRRLSVVLTVERQVPLIGYAILLSALCAVSSQGAVLDLLVGVPPLLKLFWRMTGASIAFLPLALLSIYQHNGVRRLSWRRWGLFLVCAASYAIFNATFLIALSRTSIGHVYIFSNSHSLLMVLSKLLLREPLGALELLGAALGFSGGVVTTLDHSTQGDSSDPTAPRASTSGDLIAFLGAFAGMTYLLLAKRVRAVLGVRVFLFLLVTTVGVLLLPVLLVQRQALGIDVTDLTHPHTGLFGWVHHLSIELYVVLVGSMAGTMGFVTSLRYFDPLVVSVTMLTEPVVATLVGIAVGVDRVPGWPTLVGGLAVIAGCALVLVASHQSCVQVDVSDRVVRRRPRGIDDARRHSLVVPPRELTRPTEVHYGSFP</sequence>
<dbReference type="GO" id="GO:0016020">
    <property type="term" value="C:membrane"/>
    <property type="evidence" value="ECO:0007669"/>
    <property type="project" value="InterPro"/>
</dbReference>
<proteinExistence type="predicted"/>
<evidence type="ECO:0000313" key="3">
    <source>
        <dbReference type="EMBL" id="KAJ0406516.1"/>
    </source>
</evidence>
<comment type="caution">
    <text evidence="3">The sequence shown here is derived from an EMBL/GenBank/DDBJ whole genome shotgun (WGS) entry which is preliminary data.</text>
</comment>
<reference evidence="3" key="1">
    <citation type="submission" date="2021-12" db="EMBL/GenBank/DDBJ databases">
        <title>Prjna785345.</title>
        <authorList>
            <person name="Rujirawat T."/>
            <person name="Krajaejun T."/>
        </authorList>
    </citation>
    <scope>NUCLEOTIDE SEQUENCE</scope>
    <source>
        <strain evidence="3">Pi057C3</strain>
    </source>
</reference>
<feature type="transmembrane region" description="Helical" evidence="1">
    <location>
        <begin position="185"/>
        <end position="202"/>
    </location>
</feature>
<keyword evidence="1" id="KW-0812">Transmembrane</keyword>
<gene>
    <name evidence="3" type="ORF">P43SY_001447</name>
</gene>
<feature type="transmembrane region" description="Helical" evidence="1">
    <location>
        <begin position="252"/>
        <end position="275"/>
    </location>
</feature>
<feature type="transmembrane region" description="Helical" evidence="1">
    <location>
        <begin position="315"/>
        <end position="334"/>
    </location>
</feature>
<dbReference type="PANTHER" id="PTHR22911">
    <property type="entry name" value="ACYL-MALONYL CONDENSING ENZYME-RELATED"/>
    <property type="match status" value="1"/>
</dbReference>
<dbReference type="PANTHER" id="PTHR22911:SF79">
    <property type="entry name" value="MOBA-LIKE NTP TRANSFERASE DOMAIN-CONTAINING PROTEIN"/>
    <property type="match status" value="1"/>
</dbReference>
<dbReference type="SUPFAM" id="SSF103481">
    <property type="entry name" value="Multidrug resistance efflux transporter EmrE"/>
    <property type="match status" value="1"/>
</dbReference>